<organism evidence="5 6">
    <name type="scientific">Alicyclobacillus fastidiosus</name>
    <dbReference type="NCBI Taxonomy" id="392011"/>
    <lineage>
        <taxon>Bacteria</taxon>
        <taxon>Bacillati</taxon>
        <taxon>Bacillota</taxon>
        <taxon>Bacilli</taxon>
        <taxon>Bacillales</taxon>
        <taxon>Alicyclobacillaceae</taxon>
        <taxon>Alicyclobacillus</taxon>
    </lineage>
</organism>
<reference evidence="5" key="1">
    <citation type="submission" date="2022-08" db="EMBL/GenBank/DDBJ databases">
        <title>Alicyclobacillus fastidiosus DSM 17978, complete genome.</title>
        <authorList>
            <person name="Wang Q."/>
            <person name="Cai R."/>
            <person name="Wang Z."/>
        </authorList>
    </citation>
    <scope>NUCLEOTIDE SEQUENCE</scope>
    <source>
        <strain evidence="5">DSM 17978</strain>
    </source>
</reference>
<dbReference type="CDD" id="cd14748">
    <property type="entry name" value="PBP2_UgpB"/>
    <property type="match status" value="1"/>
</dbReference>
<evidence type="ECO:0000256" key="3">
    <source>
        <dbReference type="ARBA" id="ARBA00022729"/>
    </source>
</evidence>
<name>A0ABY6ZIP6_9BACL</name>
<evidence type="ECO:0000256" key="2">
    <source>
        <dbReference type="ARBA" id="ARBA00022448"/>
    </source>
</evidence>
<proteinExistence type="inferred from homology"/>
<dbReference type="InterPro" id="IPR006059">
    <property type="entry name" value="SBP"/>
</dbReference>
<dbReference type="RefSeq" id="WP_268005975.1">
    <property type="nucleotide sequence ID" value="NZ_BSUT01000001.1"/>
</dbReference>
<accession>A0ABY6ZIP6</accession>
<comment type="similarity">
    <text evidence="1">Belongs to the bacterial solute-binding protein 1 family.</text>
</comment>
<evidence type="ECO:0000256" key="4">
    <source>
        <dbReference type="SAM" id="SignalP"/>
    </source>
</evidence>
<dbReference type="Proteomes" id="UP001164761">
    <property type="component" value="Chromosome"/>
</dbReference>
<feature type="signal peptide" evidence="4">
    <location>
        <begin position="1"/>
        <end position="26"/>
    </location>
</feature>
<keyword evidence="2" id="KW-0813">Transport</keyword>
<dbReference type="Gene3D" id="3.40.190.10">
    <property type="entry name" value="Periplasmic binding protein-like II"/>
    <property type="match status" value="2"/>
</dbReference>
<keyword evidence="6" id="KW-1185">Reference proteome</keyword>
<gene>
    <name evidence="5" type="ORF">NZD89_00735</name>
</gene>
<keyword evidence="3 4" id="KW-0732">Signal</keyword>
<dbReference type="Pfam" id="PF01547">
    <property type="entry name" value="SBP_bac_1"/>
    <property type="match status" value="1"/>
</dbReference>
<protein>
    <submittedName>
        <fullName evidence="5">ABC transporter substrate-binding protein</fullName>
    </submittedName>
</protein>
<dbReference type="PANTHER" id="PTHR30061">
    <property type="entry name" value="MALTOSE-BINDING PERIPLASMIC PROTEIN"/>
    <property type="match status" value="1"/>
</dbReference>
<evidence type="ECO:0000313" key="6">
    <source>
        <dbReference type="Proteomes" id="UP001164761"/>
    </source>
</evidence>
<dbReference type="EMBL" id="CP104067">
    <property type="protein sequence ID" value="WAH42081.1"/>
    <property type="molecule type" value="Genomic_DNA"/>
</dbReference>
<feature type="chain" id="PRO_5045622633" evidence="4">
    <location>
        <begin position="27"/>
        <end position="453"/>
    </location>
</feature>
<evidence type="ECO:0000256" key="1">
    <source>
        <dbReference type="ARBA" id="ARBA00008520"/>
    </source>
</evidence>
<dbReference type="SUPFAM" id="SSF53850">
    <property type="entry name" value="Periplasmic binding protein-like II"/>
    <property type="match status" value="1"/>
</dbReference>
<evidence type="ECO:0000313" key="5">
    <source>
        <dbReference type="EMBL" id="WAH42081.1"/>
    </source>
</evidence>
<dbReference type="PROSITE" id="PS51257">
    <property type="entry name" value="PROKAR_LIPOPROTEIN"/>
    <property type="match status" value="1"/>
</dbReference>
<sequence length="453" mass="49216">MAMKTWKLSTGLLSVVVVGASTVVQGCGTASTSSSGSKDTSSSSGGVVQLTYWNMWSGKWEQVVQKMVDQFNATHPNIHVNMLAVPSASGDQKLLTAIAAGDPPDVFTEWNASIGEFAAKGAVMNLDQFMTGKYAGLKNWFYPSVTQFGTYNGKLYAMPWTENTYALYYNKTMMKQAGLNPNDPPTTLAQLFTVQNKEWKFGNGGVVTQMGFYPSGNFEHLMPAFGLSGSDLFTNGKYNLLNTKAENDMSYIAQFKKYPYSQVSAFTSGLDSAGGGSTDAFDIGKEGFTISGMWEMGQIQADDPSLSYGVEPLPVGPGGNANSTWINGNYNMIPSGSKHPEQAFEFISWLAGYENAAWAAEAYPTGGWVPNSPEITKQPAYQKWLSQDPVRKQFVNVLNSPKSTTDPVTPAAMLYETQLTNAEDYVLQGKKSVTQALSDLQNQANQELQNDAK</sequence>
<dbReference type="PANTHER" id="PTHR30061:SF50">
    <property type="entry name" value="MALTOSE_MALTODEXTRIN-BINDING PERIPLASMIC PROTEIN"/>
    <property type="match status" value="1"/>
</dbReference>